<dbReference type="Gene3D" id="2.20.200.10">
    <property type="entry name" value="Outer membrane efflux proteins (OEP)"/>
    <property type="match status" value="1"/>
</dbReference>
<evidence type="ECO:0000256" key="2">
    <source>
        <dbReference type="RuleBase" id="RU362097"/>
    </source>
</evidence>
<dbReference type="RefSeq" id="WP_379995110.1">
    <property type="nucleotide sequence ID" value="NZ_JBHSGN010000061.1"/>
</dbReference>
<comment type="caution">
    <text evidence="3">The sequence shown here is derived from an EMBL/GenBank/DDBJ whole genome shotgun (WGS) entry which is preliminary data.</text>
</comment>
<name>A0ABV9KUQ5_9BACT</name>
<reference evidence="4" key="1">
    <citation type="journal article" date="2019" name="Int. J. Syst. Evol. Microbiol.">
        <title>The Global Catalogue of Microorganisms (GCM) 10K type strain sequencing project: providing services to taxonomists for standard genome sequencing and annotation.</title>
        <authorList>
            <consortium name="The Broad Institute Genomics Platform"/>
            <consortium name="The Broad Institute Genome Sequencing Center for Infectious Disease"/>
            <person name="Wu L."/>
            <person name="Ma J."/>
        </authorList>
    </citation>
    <scope>NUCLEOTIDE SEQUENCE [LARGE SCALE GENOMIC DNA]</scope>
    <source>
        <strain evidence="4">CCUG 66188</strain>
    </source>
</reference>
<dbReference type="PROSITE" id="PS51257">
    <property type="entry name" value="PROKAR_LIPOPROTEIN"/>
    <property type="match status" value="1"/>
</dbReference>
<comment type="similarity">
    <text evidence="1 2">Belongs to the outer membrane factor (OMF) (TC 1.B.17) family.</text>
</comment>
<accession>A0ABV9KUQ5</accession>
<proteinExistence type="inferred from homology"/>
<keyword evidence="2" id="KW-0449">Lipoprotein</keyword>
<dbReference type="InterPro" id="IPR003423">
    <property type="entry name" value="OMP_efflux"/>
</dbReference>
<keyword evidence="4" id="KW-1185">Reference proteome</keyword>
<dbReference type="NCBIfam" id="TIGR01845">
    <property type="entry name" value="outer_NodT"/>
    <property type="match status" value="1"/>
</dbReference>
<keyword evidence="2" id="KW-0812">Transmembrane</keyword>
<organism evidence="3 4">
    <name type="scientific">Dysgonomonas termitidis</name>
    <dbReference type="NCBI Taxonomy" id="1516126"/>
    <lineage>
        <taxon>Bacteria</taxon>
        <taxon>Pseudomonadati</taxon>
        <taxon>Bacteroidota</taxon>
        <taxon>Bacteroidia</taxon>
        <taxon>Bacteroidales</taxon>
        <taxon>Dysgonomonadaceae</taxon>
        <taxon>Dysgonomonas</taxon>
    </lineage>
</organism>
<gene>
    <name evidence="3" type="ORF">ACFO6W_08030</name>
</gene>
<dbReference type="EMBL" id="JBHSGN010000061">
    <property type="protein sequence ID" value="MFC4673637.1"/>
    <property type="molecule type" value="Genomic_DNA"/>
</dbReference>
<dbReference type="PANTHER" id="PTHR30203:SF33">
    <property type="entry name" value="BLR4455 PROTEIN"/>
    <property type="match status" value="1"/>
</dbReference>
<dbReference type="InterPro" id="IPR010131">
    <property type="entry name" value="MdtP/NodT-like"/>
</dbReference>
<dbReference type="SUPFAM" id="SSF56954">
    <property type="entry name" value="Outer membrane efflux proteins (OEP)"/>
    <property type="match status" value="1"/>
</dbReference>
<dbReference type="Proteomes" id="UP001596023">
    <property type="component" value="Unassembled WGS sequence"/>
</dbReference>
<dbReference type="Pfam" id="PF02321">
    <property type="entry name" value="OEP"/>
    <property type="match status" value="2"/>
</dbReference>
<keyword evidence="2" id="KW-0472">Membrane</keyword>
<dbReference type="PANTHER" id="PTHR30203">
    <property type="entry name" value="OUTER MEMBRANE CATION EFFLUX PROTEIN"/>
    <property type="match status" value="1"/>
</dbReference>
<evidence type="ECO:0000256" key="1">
    <source>
        <dbReference type="ARBA" id="ARBA00007613"/>
    </source>
</evidence>
<sequence length="458" mass="51129">MSKLKYILIISAIVLSSCKIGQKYEQPRMDVPRAFETGSMATGDASDIGWSTLYSDTVLQGLITRALGHNKDMLVAVARIKEMAANKRISFADLFPGIGGELAGQKEYLNYGGDNSKYTPELRANLNVSWELDVWGKFRWANDAGVAAYMQTVEAQKALHLTIVAQVAQSYFELKALDRELEIVKQTLEARREGVRFAKLRYEGGLTSEIPYRQSLVELARTETLIPNLENEIKLKENDLFVLVGEFPSGTISRVGDDINHQLIPQSLPVDMPSSLLKRRPDMIQAEQKLIEANARVGIAYTEMFPSLSLTGRLGGENDELSDFLKSPTWFISGVLTGPIFNMGKNKARHSAAKAAYEQEVYTYEKSVLEAFKEVNNSIVTFNKMKEVYRSQEALYNSAKSYHELAKLQYVNGVISYIDLLDAQRQFFDAEIALNTAILNELSSMVVLYKALGGGVVK</sequence>
<comment type="subcellular location">
    <subcellularLocation>
        <location evidence="2">Cell membrane</location>
        <topology evidence="2">Lipid-anchor</topology>
    </subcellularLocation>
</comment>
<protein>
    <submittedName>
        <fullName evidence="3">Efflux transporter outer membrane subunit</fullName>
    </submittedName>
</protein>
<keyword evidence="2" id="KW-0564">Palmitate</keyword>
<keyword evidence="2" id="KW-1134">Transmembrane beta strand</keyword>
<evidence type="ECO:0000313" key="4">
    <source>
        <dbReference type="Proteomes" id="UP001596023"/>
    </source>
</evidence>
<evidence type="ECO:0000313" key="3">
    <source>
        <dbReference type="EMBL" id="MFC4673637.1"/>
    </source>
</evidence>
<dbReference type="Gene3D" id="1.20.1600.10">
    <property type="entry name" value="Outer membrane efflux proteins (OEP)"/>
    <property type="match status" value="1"/>
</dbReference>